<accession>A0AAN5CH58</accession>
<dbReference type="AlphaFoldDB" id="A0AAN5CH58"/>
<proteinExistence type="predicted"/>
<feature type="non-terminal residue" evidence="1">
    <location>
        <position position="1"/>
    </location>
</feature>
<organism evidence="1 2">
    <name type="scientific">Pristionchus mayeri</name>
    <dbReference type="NCBI Taxonomy" id="1317129"/>
    <lineage>
        <taxon>Eukaryota</taxon>
        <taxon>Metazoa</taxon>
        <taxon>Ecdysozoa</taxon>
        <taxon>Nematoda</taxon>
        <taxon>Chromadorea</taxon>
        <taxon>Rhabditida</taxon>
        <taxon>Rhabditina</taxon>
        <taxon>Diplogasteromorpha</taxon>
        <taxon>Diplogasteroidea</taxon>
        <taxon>Neodiplogasteridae</taxon>
        <taxon>Pristionchus</taxon>
    </lineage>
</organism>
<gene>
    <name evidence="1" type="ORF">PMAYCL1PPCAC_12921</name>
</gene>
<dbReference type="EMBL" id="BTRK01000003">
    <property type="protein sequence ID" value="GMR42726.1"/>
    <property type="molecule type" value="Genomic_DNA"/>
</dbReference>
<comment type="caution">
    <text evidence="1">The sequence shown here is derived from an EMBL/GenBank/DDBJ whole genome shotgun (WGS) entry which is preliminary data.</text>
</comment>
<protein>
    <submittedName>
        <fullName evidence="1">Uncharacterized protein</fullName>
    </submittedName>
</protein>
<name>A0AAN5CH58_9BILA</name>
<sequence>SDLPDAALTKYEKSNWLYRQLMPKDPYYVVPPKHMIKAKEMDEQFGKKSGWLIKPSMKKEKLERQVLPHQTRIRLSQPQQAQWTYYRNPGLDPKRKMDKDVFANRVFVANPHMQYVTGGNPMDPLTGARSAEGGTRLGPNLEELRARLPDAETRVVKPLGRQFQSPLPWETYGSFARRTQTPKRLAPIPFMEKANARREAANKVYGQKNPPGFVQWPQAAPKYLRDAEKYAIANQKHLKILENGGVRAAINSDNPSLVDATFKHYGQIERLAPRRSRFEKAELTKESQRIAEAFKWDRIKDKFKNTNNHMVEQLKAAGKFLPEELKRQQHHLRKSLKQKLSTYGRYGKNEMHAERNKLFRRERVAFHPLTAAWLSSMLLEKGMEGHFPHIDDKDNRHYGAPSPYAGGPYNPMQSTFNQQGPFRSWNPNPLSWKCIGLMEGRTNPYDCFTNEQRGYRWGEKAKQHTLSHPEEYQVESGMQFPQEDRDNLRRKWIKAGTSQHEIKEMKERNWQNDEEFHYPQRWSAYR</sequence>
<evidence type="ECO:0000313" key="1">
    <source>
        <dbReference type="EMBL" id="GMR42726.1"/>
    </source>
</evidence>
<keyword evidence="2" id="KW-1185">Reference proteome</keyword>
<dbReference type="Proteomes" id="UP001328107">
    <property type="component" value="Unassembled WGS sequence"/>
</dbReference>
<evidence type="ECO:0000313" key="2">
    <source>
        <dbReference type="Proteomes" id="UP001328107"/>
    </source>
</evidence>
<reference evidence="2" key="1">
    <citation type="submission" date="2022-10" db="EMBL/GenBank/DDBJ databases">
        <title>Genome assembly of Pristionchus species.</title>
        <authorList>
            <person name="Yoshida K."/>
            <person name="Sommer R.J."/>
        </authorList>
    </citation>
    <scope>NUCLEOTIDE SEQUENCE [LARGE SCALE GENOMIC DNA]</scope>
    <source>
        <strain evidence="2">RS5460</strain>
    </source>
</reference>